<accession>A0A0V0RHI2</accession>
<comment type="caution">
    <text evidence="1">The sequence shown here is derived from an EMBL/GenBank/DDBJ whole genome shotgun (WGS) entry which is preliminary data.</text>
</comment>
<gene>
    <name evidence="1" type="ORF">T07_6315</name>
</gene>
<dbReference type="EMBL" id="JYDL01000178">
    <property type="protein sequence ID" value="KRX13917.1"/>
    <property type="molecule type" value="Genomic_DNA"/>
</dbReference>
<reference evidence="1 2" key="1">
    <citation type="submission" date="2015-01" db="EMBL/GenBank/DDBJ databases">
        <title>Evolution of Trichinella species and genotypes.</title>
        <authorList>
            <person name="Korhonen P.K."/>
            <person name="Edoardo P."/>
            <person name="Giuseppe L.R."/>
            <person name="Gasser R.B."/>
        </authorList>
    </citation>
    <scope>NUCLEOTIDE SEQUENCE [LARGE SCALE GENOMIC DNA]</scope>
    <source>
        <strain evidence="1">ISS37</strain>
    </source>
</reference>
<sequence>MEQKCKTKQLKLSNKLGFLAAKKADEDEKKHLPAGLMLALNIRLTLILNTLIWCTFEDIEQISQRVTVHQLTKQLGDFSRFIVV</sequence>
<organism evidence="1 2">
    <name type="scientific">Trichinella nelsoni</name>
    <dbReference type="NCBI Taxonomy" id="6336"/>
    <lineage>
        <taxon>Eukaryota</taxon>
        <taxon>Metazoa</taxon>
        <taxon>Ecdysozoa</taxon>
        <taxon>Nematoda</taxon>
        <taxon>Enoplea</taxon>
        <taxon>Dorylaimia</taxon>
        <taxon>Trichinellida</taxon>
        <taxon>Trichinellidae</taxon>
        <taxon>Trichinella</taxon>
    </lineage>
</organism>
<protein>
    <submittedName>
        <fullName evidence="1">Uncharacterized protein</fullName>
    </submittedName>
</protein>
<dbReference type="Proteomes" id="UP000054630">
    <property type="component" value="Unassembled WGS sequence"/>
</dbReference>
<dbReference type="AlphaFoldDB" id="A0A0V0RHI2"/>
<name>A0A0V0RHI2_9BILA</name>
<keyword evidence="2" id="KW-1185">Reference proteome</keyword>
<evidence type="ECO:0000313" key="1">
    <source>
        <dbReference type="EMBL" id="KRX13917.1"/>
    </source>
</evidence>
<proteinExistence type="predicted"/>
<evidence type="ECO:0000313" key="2">
    <source>
        <dbReference type="Proteomes" id="UP000054630"/>
    </source>
</evidence>